<organism evidence="12 13">
    <name type="scientific">Nonomuraea salmonea</name>
    <dbReference type="NCBI Taxonomy" id="46181"/>
    <lineage>
        <taxon>Bacteria</taxon>
        <taxon>Bacillati</taxon>
        <taxon>Actinomycetota</taxon>
        <taxon>Actinomycetes</taxon>
        <taxon>Streptosporangiales</taxon>
        <taxon>Streptosporangiaceae</taxon>
        <taxon>Nonomuraea</taxon>
    </lineage>
</organism>
<dbReference type="InterPro" id="IPR012338">
    <property type="entry name" value="Beta-lactam/transpept-like"/>
</dbReference>
<comment type="caution">
    <text evidence="12">The sequence shown here is derived from an EMBL/GenBank/DDBJ whole genome shotgun (WGS) entry which is preliminary data.</text>
</comment>
<dbReference type="SUPFAM" id="SSF56601">
    <property type="entry name" value="beta-lactamase/transpeptidase-like"/>
    <property type="match status" value="1"/>
</dbReference>
<dbReference type="Gene3D" id="3.40.710.10">
    <property type="entry name" value="DD-peptidase/beta-lactamase superfamily"/>
    <property type="match status" value="1"/>
</dbReference>
<dbReference type="InterPro" id="IPR001264">
    <property type="entry name" value="Glyco_trans_51"/>
</dbReference>
<keyword evidence="6" id="KW-0511">Multifunctional enzyme</keyword>
<proteinExistence type="predicted"/>
<evidence type="ECO:0000256" key="9">
    <source>
        <dbReference type="SAM" id="MobiDB-lite"/>
    </source>
</evidence>
<dbReference type="InterPro" id="IPR001460">
    <property type="entry name" value="PCN-bd_Tpept"/>
</dbReference>
<dbReference type="Gene3D" id="1.10.3810.10">
    <property type="entry name" value="Biosynthetic peptidoglycan transglycosylase-like"/>
    <property type="match status" value="1"/>
</dbReference>
<evidence type="ECO:0000256" key="8">
    <source>
        <dbReference type="ARBA" id="ARBA00049902"/>
    </source>
</evidence>
<keyword evidence="13" id="KW-1185">Reference proteome</keyword>
<dbReference type="EMBL" id="JBHMCF010000040">
    <property type="protein sequence ID" value="MFB9474800.1"/>
    <property type="molecule type" value="Genomic_DNA"/>
</dbReference>
<protein>
    <submittedName>
        <fullName evidence="12">Transglycosylase domain-containing protein</fullName>
        <ecNumber evidence="12">2.4.-.-</ecNumber>
    </submittedName>
</protein>
<evidence type="ECO:0000313" key="13">
    <source>
        <dbReference type="Proteomes" id="UP001589568"/>
    </source>
</evidence>
<keyword evidence="3 12" id="KW-0328">Glycosyltransferase</keyword>
<dbReference type="InterPro" id="IPR023346">
    <property type="entry name" value="Lysozyme-like_dom_sf"/>
</dbReference>
<evidence type="ECO:0000259" key="11">
    <source>
        <dbReference type="Pfam" id="PF00912"/>
    </source>
</evidence>
<evidence type="ECO:0000256" key="1">
    <source>
        <dbReference type="ARBA" id="ARBA00022645"/>
    </source>
</evidence>
<evidence type="ECO:0000256" key="2">
    <source>
        <dbReference type="ARBA" id="ARBA00022670"/>
    </source>
</evidence>
<comment type="catalytic activity">
    <reaction evidence="7">
        <text>Preferential cleavage: (Ac)2-L-Lys-D-Ala-|-D-Ala. Also transpeptidation of peptidyl-alanyl moieties that are N-acyl substituents of D-alanine.</text>
        <dbReference type="EC" id="3.4.16.4"/>
    </reaction>
</comment>
<keyword evidence="4 12" id="KW-0808">Transferase</keyword>
<feature type="compositionally biased region" description="Basic and acidic residues" evidence="9">
    <location>
        <begin position="714"/>
        <end position="743"/>
    </location>
</feature>
<evidence type="ECO:0000256" key="3">
    <source>
        <dbReference type="ARBA" id="ARBA00022676"/>
    </source>
</evidence>
<evidence type="ECO:0000256" key="6">
    <source>
        <dbReference type="ARBA" id="ARBA00023268"/>
    </source>
</evidence>
<accession>A0ABV5NWV2</accession>
<reference evidence="12 13" key="1">
    <citation type="submission" date="2024-09" db="EMBL/GenBank/DDBJ databases">
        <authorList>
            <person name="Sun Q."/>
            <person name="Mori K."/>
        </authorList>
    </citation>
    <scope>NUCLEOTIDE SEQUENCE [LARGE SCALE GENOMIC DNA]</scope>
    <source>
        <strain evidence="12 13">JCM 3324</strain>
    </source>
</reference>
<sequence length="760" mass="81504">MQAQGKRRSNPILSVLRLLIAGSAAGVLAAAVALPAVGGAGMSTKTAVEGLNLKPEDLDEPPLPERTELFDGDGKKIAQFYFENRQSVSLDEVAPIMRTALIAIEDFRFYQHGPIDVEGTARALLKNVTSGGVTQGGSSITQQYVKQVLVNKAETPEEQQAAIAPTISRKLSELRYAMAIEEKYSKDQILEKYLNIAYFGAGAHGVQAAAKRFFDKPASKLNLVEAATLAGAVQNPARTDPNVGPESRQRLLERRNTVLDRMAQLKKITPQEAAAAKAKKLGFKDIKAPGGCEASRYPYFCLYVQYEILNNEDFGKNQEERRKLLQRGGLRIKTTLDTKMQAAAEKAIKRYVSSKDKPVASQAMVVPGTGEIKAMAASRKFGRSKKKNEMSYNIVADAAHGGGRGFQQGSTAKVYTLATALEEGLKYGDGFPSPAGYKASGYSSFKNCKGQNVGDPSHTVRNSSEGGGGFKTLESGTWGSVNTFFIKLQEEVGLCDVVKMAKKLGVARADGQKLSEVETFTLGVNEVDPVTIANSYAVFAARGKYCKPLAITEITDRNGKAKQYKPKCSQVIEEEVADAVSGILSGVFTKGTMTDVGGIGRDAAGKTGTTDNYMSAWFSGYTPNLASAVSLGDPRGTSAHKLIGITIGGRYYPYVYGSSISGRIWKDSMLEALKGVEPTKFKSVDRSRFGGCTDNCAPKPKKKKKGDGGNPFDIFDRDGGDRFGDRLGDGPDRGRGGGDDRRGGPFGRGGDTGPLITPGR</sequence>
<dbReference type="EC" id="2.4.-.-" evidence="12"/>
<keyword evidence="1" id="KW-0121">Carboxypeptidase</keyword>
<evidence type="ECO:0000313" key="12">
    <source>
        <dbReference type="EMBL" id="MFB9474800.1"/>
    </source>
</evidence>
<keyword evidence="2" id="KW-0645">Protease</keyword>
<dbReference type="InterPro" id="IPR036950">
    <property type="entry name" value="PBP_transglycosylase"/>
</dbReference>
<feature type="domain" description="Penicillin-binding protein transpeptidase" evidence="10">
    <location>
        <begin position="366"/>
        <end position="625"/>
    </location>
</feature>
<keyword evidence="5" id="KW-0378">Hydrolase</keyword>
<dbReference type="InterPro" id="IPR050396">
    <property type="entry name" value="Glycosyltr_51/Transpeptidase"/>
</dbReference>
<dbReference type="RefSeq" id="WP_379484565.1">
    <property type="nucleotide sequence ID" value="NZ_JBHMCF010000040.1"/>
</dbReference>
<dbReference type="SUPFAM" id="SSF53955">
    <property type="entry name" value="Lysozyme-like"/>
    <property type="match status" value="1"/>
</dbReference>
<dbReference type="Pfam" id="PF00905">
    <property type="entry name" value="Transpeptidase"/>
    <property type="match status" value="1"/>
</dbReference>
<dbReference type="PANTHER" id="PTHR32282:SF33">
    <property type="entry name" value="PEPTIDOGLYCAN GLYCOSYLTRANSFERASE"/>
    <property type="match status" value="1"/>
</dbReference>
<dbReference type="PANTHER" id="PTHR32282">
    <property type="entry name" value="BINDING PROTEIN TRANSPEPTIDASE, PUTATIVE-RELATED"/>
    <property type="match status" value="1"/>
</dbReference>
<feature type="domain" description="Glycosyl transferase family 51" evidence="11">
    <location>
        <begin position="74"/>
        <end position="262"/>
    </location>
</feature>
<dbReference type="Pfam" id="PF00912">
    <property type="entry name" value="Transgly"/>
    <property type="match status" value="1"/>
</dbReference>
<evidence type="ECO:0000259" key="10">
    <source>
        <dbReference type="Pfam" id="PF00905"/>
    </source>
</evidence>
<gene>
    <name evidence="12" type="ORF">ACFFR3_35350</name>
</gene>
<dbReference type="GO" id="GO:0016757">
    <property type="term" value="F:glycosyltransferase activity"/>
    <property type="evidence" value="ECO:0007669"/>
    <property type="project" value="UniProtKB-KW"/>
</dbReference>
<feature type="region of interest" description="Disordered" evidence="9">
    <location>
        <begin position="692"/>
        <end position="760"/>
    </location>
</feature>
<evidence type="ECO:0000256" key="7">
    <source>
        <dbReference type="ARBA" id="ARBA00034000"/>
    </source>
</evidence>
<evidence type="ECO:0000256" key="5">
    <source>
        <dbReference type="ARBA" id="ARBA00022801"/>
    </source>
</evidence>
<dbReference type="Proteomes" id="UP001589568">
    <property type="component" value="Unassembled WGS sequence"/>
</dbReference>
<name>A0ABV5NWV2_9ACTN</name>
<comment type="catalytic activity">
    <reaction evidence="8">
        <text>[GlcNAc-(1-&gt;4)-Mur2Ac(oyl-L-Ala-gamma-D-Glu-L-Lys-D-Ala-D-Ala)](n)-di-trans,octa-cis-undecaprenyl diphosphate + beta-D-GlcNAc-(1-&gt;4)-Mur2Ac(oyl-L-Ala-gamma-D-Glu-L-Lys-D-Ala-D-Ala)-di-trans,octa-cis-undecaprenyl diphosphate = [GlcNAc-(1-&gt;4)-Mur2Ac(oyl-L-Ala-gamma-D-Glu-L-Lys-D-Ala-D-Ala)](n+1)-di-trans,octa-cis-undecaprenyl diphosphate + di-trans,octa-cis-undecaprenyl diphosphate + H(+)</text>
        <dbReference type="Rhea" id="RHEA:23708"/>
        <dbReference type="Rhea" id="RHEA-COMP:9602"/>
        <dbReference type="Rhea" id="RHEA-COMP:9603"/>
        <dbReference type="ChEBI" id="CHEBI:15378"/>
        <dbReference type="ChEBI" id="CHEBI:58405"/>
        <dbReference type="ChEBI" id="CHEBI:60033"/>
        <dbReference type="ChEBI" id="CHEBI:78435"/>
        <dbReference type="EC" id="2.4.99.28"/>
    </reaction>
</comment>
<evidence type="ECO:0000256" key="4">
    <source>
        <dbReference type="ARBA" id="ARBA00022679"/>
    </source>
</evidence>